<evidence type="ECO:0000313" key="2">
    <source>
        <dbReference type="EMBL" id="EQL01612.1"/>
    </source>
</evidence>
<reference evidence="2 3" key="1">
    <citation type="journal article" date="2013" name="Chin. Sci. Bull.">
        <title>Genome survey uncovers the secrets of sex and lifestyle in caterpillar fungus.</title>
        <authorList>
            <person name="Hu X."/>
            <person name="Zhang Y."/>
            <person name="Xiao G."/>
            <person name="Zheng P."/>
            <person name="Xia Y."/>
            <person name="Zhang X."/>
            <person name="St Leger R.J."/>
            <person name="Liu X."/>
            <person name="Wang C."/>
        </authorList>
    </citation>
    <scope>NUCLEOTIDE SEQUENCE [LARGE SCALE GENOMIC DNA]</scope>
    <source>
        <strain evidence="3">Co18 / CGMCC 3.14243</strain>
        <tissue evidence="2">Fruit-body</tissue>
    </source>
</reference>
<organism evidence="2 3">
    <name type="scientific">Ophiocordyceps sinensis (strain Co18 / CGMCC 3.14243)</name>
    <name type="common">Yarsagumba caterpillar fungus</name>
    <name type="synonym">Hirsutella sinensis</name>
    <dbReference type="NCBI Taxonomy" id="911162"/>
    <lineage>
        <taxon>Eukaryota</taxon>
        <taxon>Fungi</taxon>
        <taxon>Dikarya</taxon>
        <taxon>Ascomycota</taxon>
        <taxon>Pezizomycotina</taxon>
        <taxon>Sordariomycetes</taxon>
        <taxon>Hypocreomycetidae</taxon>
        <taxon>Hypocreales</taxon>
        <taxon>Ophiocordycipitaceae</taxon>
        <taxon>Ophiocordyceps</taxon>
    </lineage>
</organism>
<protein>
    <submittedName>
        <fullName evidence="2">Uncharacterized protein</fullName>
    </submittedName>
</protein>
<dbReference type="EMBL" id="KE652456">
    <property type="protein sequence ID" value="EQL01612.1"/>
    <property type="molecule type" value="Genomic_DNA"/>
</dbReference>
<proteinExistence type="predicted"/>
<dbReference type="HOGENOM" id="CLU_082453_1_0_1"/>
<gene>
    <name evidence="2" type="ORF">OCS_02669</name>
</gene>
<evidence type="ECO:0000313" key="3">
    <source>
        <dbReference type="Proteomes" id="UP000019374"/>
    </source>
</evidence>
<evidence type="ECO:0000256" key="1">
    <source>
        <dbReference type="SAM" id="MobiDB-lite"/>
    </source>
</evidence>
<sequence>MSSSRSGSVSSKGSSKSNRPKSSILQLVDCLTTHRVNTLTELCRIERIAASCEDEADVKAFQKPMTAAWVHYVNSNQLLTELRGLTRGYPFSGDVLREAYRRVRSDPNSNRSWNLAWLCLRTIRDDGLIGAFAAAEAARPEMWGPMRPSVDDEAKLAACFEQGGTRPSTPCCGTGNGRRRGTDGEWAEVVNGAVD</sequence>
<dbReference type="eggNOG" id="ENOG502S5KU">
    <property type="taxonomic scope" value="Eukaryota"/>
</dbReference>
<name>T5AIP5_OPHSC</name>
<dbReference type="OrthoDB" id="4932428at2759"/>
<feature type="region of interest" description="Disordered" evidence="1">
    <location>
        <begin position="1"/>
        <end position="20"/>
    </location>
</feature>
<accession>T5AIP5</accession>
<dbReference type="AlphaFoldDB" id="T5AIP5"/>
<dbReference type="Proteomes" id="UP000019374">
    <property type="component" value="Unassembled WGS sequence"/>
</dbReference>